<accession>A0A5C4RK71</accession>
<dbReference type="GO" id="GO:0016491">
    <property type="term" value="F:oxidoreductase activity"/>
    <property type="evidence" value="ECO:0007669"/>
    <property type="project" value="UniProtKB-KW"/>
</dbReference>
<proteinExistence type="predicted"/>
<dbReference type="PANTHER" id="PTHR42949">
    <property type="entry name" value="ANAEROBIC GLYCEROL-3-PHOSPHATE DEHYDROGENASE SUBUNIT B"/>
    <property type="match status" value="1"/>
</dbReference>
<dbReference type="Gene3D" id="1.10.10.1100">
    <property type="entry name" value="BFD-like [2Fe-2S]-binding domain"/>
    <property type="match status" value="1"/>
</dbReference>
<dbReference type="Gene3D" id="3.50.50.60">
    <property type="entry name" value="FAD/NAD(P)-binding domain"/>
    <property type="match status" value="2"/>
</dbReference>
<dbReference type="PANTHER" id="PTHR42949:SF3">
    <property type="entry name" value="ANAEROBIC GLYCEROL-3-PHOSPHATE DEHYDROGENASE SUBUNIT B"/>
    <property type="match status" value="1"/>
</dbReference>
<dbReference type="InterPro" id="IPR041854">
    <property type="entry name" value="BFD-like_2Fe2S-bd_dom_sf"/>
</dbReference>
<organism evidence="3 4">
    <name type="scientific">Photorhabdus luminescens subsp. sonorensis</name>
    <dbReference type="NCBI Taxonomy" id="1173677"/>
    <lineage>
        <taxon>Bacteria</taxon>
        <taxon>Pseudomonadati</taxon>
        <taxon>Pseudomonadota</taxon>
        <taxon>Gammaproteobacteria</taxon>
        <taxon>Enterobacterales</taxon>
        <taxon>Morganellaceae</taxon>
        <taxon>Photorhabdus</taxon>
    </lineage>
</organism>
<dbReference type="InterPro" id="IPR023753">
    <property type="entry name" value="FAD/NAD-binding_dom"/>
</dbReference>
<feature type="domain" description="FAD/NAD(P)-binding" evidence="2">
    <location>
        <begin position="19"/>
        <end position="300"/>
    </location>
</feature>
<dbReference type="EMBL" id="SBIJ01000005">
    <property type="protein sequence ID" value="TNH44513.1"/>
    <property type="molecule type" value="Genomic_DNA"/>
</dbReference>
<dbReference type="InterPro" id="IPR036188">
    <property type="entry name" value="FAD/NAD-bd_sf"/>
</dbReference>
<evidence type="ECO:0000256" key="1">
    <source>
        <dbReference type="ARBA" id="ARBA00023002"/>
    </source>
</evidence>
<dbReference type="RefSeq" id="WP_139654800.1">
    <property type="nucleotide sequence ID" value="NZ_CAWOQH010000177.1"/>
</dbReference>
<evidence type="ECO:0000313" key="4">
    <source>
        <dbReference type="Proteomes" id="UP000307592"/>
    </source>
</evidence>
<sequence length="446" mass="48336">MATPSPFTTPSPSTVLRCDVLVVGAGPAGLATAQAAIQGRQSVILIDDNPKAGGQIWRQGPFHTLPPMAKRYLSVLSEDVLIYLPGCKVIAVDSQCVIVETVGKHRMIHYQRIVLCTGAKEKLLPFPGWTLPGVTGAGGLQAMIKSGLPMTGERVVIAGSGPLLLAVAKTVKKAGGNVVGIIEQAPLHRLLSFGLRLLRWPNKLHQAITLTPLKNYYKNSMVLGVETSAEGRLTGVHISNKGQKQKLSCTRLACGFGLRPNTELAQLLGCLLDEQGNIQVDTWQQTTIPDVYAAGECTGIGGSELALCEGFIAGFTVSSKYALAEKWQQKRVKWQHFATVVAKAFKLNKEITQSLPLDTLICRCEDVSLNELEPFQDWNSAKMATRCGMGACQGKICSAILHDIKHWAIPSPRIPLSPVSLETLATEFSLQERHTARDRKKINFSD</sequence>
<dbReference type="InterPro" id="IPR017224">
    <property type="entry name" value="Opine_Oxase_asu/HCN_bsu"/>
</dbReference>
<dbReference type="PIRSF" id="PIRSF037495">
    <property type="entry name" value="Opine_OX_OoxA/HcnB"/>
    <property type="match status" value="1"/>
</dbReference>
<dbReference type="Proteomes" id="UP000307592">
    <property type="component" value="Unassembled WGS sequence"/>
</dbReference>
<dbReference type="PRINTS" id="PR00368">
    <property type="entry name" value="FADPNR"/>
</dbReference>
<evidence type="ECO:0000313" key="3">
    <source>
        <dbReference type="EMBL" id="TNH44513.1"/>
    </source>
</evidence>
<dbReference type="SUPFAM" id="SSF51905">
    <property type="entry name" value="FAD/NAD(P)-binding domain"/>
    <property type="match status" value="1"/>
</dbReference>
<dbReference type="Pfam" id="PF07992">
    <property type="entry name" value="Pyr_redox_2"/>
    <property type="match status" value="1"/>
</dbReference>
<reference evidence="3 4" key="1">
    <citation type="submission" date="2019-01" db="EMBL/GenBank/DDBJ databases">
        <title>Draft genome assembly of Photorhabdus luminescens subsp. sonorensis Caborca.</title>
        <authorList>
            <person name="Duong D.A."/>
            <person name="Espinosa-Artiles P."/>
            <person name="Orozco R.A."/>
            <person name="Molnar I."/>
            <person name="Stock P."/>
        </authorList>
    </citation>
    <scope>NUCLEOTIDE SEQUENCE [LARGE SCALE GENOMIC DNA]</scope>
    <source>
        <strain evidence="3 4">Caborca</strain>
    </source>
</reference>
<evidence type="ECO:0000259" key="2">
    <source>
        <dbReference type="Pfam" id="PF07992"/>
    </source>
</evidence>
<dbReference type="PRINTS" id="PR00469">
    <property type="entry name" value="PNDRDTASEII"/>
</dbReference>
<name>A0A5C4RK71_PHOLU</name>
<dbReference type="InterPro" id="IPR051691">
    <property type="entry name" value="Metab_Enz_Cyan_OpOx_G3PDH"/>
</dbReference>
<keyword evidence="1" id="KW-0560">Oxidoreductase</keyword>
<protein>
    <submittedName>
        <fullName evidence="3">FAD-binding protein</fullName>
    </submittedName>
</protein>
<comment type="caution">
    <text evidence="3">The sequence shown here is derived from an EMBL/GenBank/DDBJ whole genome shotgun (WGS) entry which is preliminary data.</text>
</comment>
<dbReference type="AlphaFoldDB" id="A0A5C4RK71"/>
<gene>
    <name evidence="3" type="ORF">EP164_04750</name>
</gene>